<dbReference type="AlphaFoldDB" id="A0A9W4SWT0"/>
<dbReference type="Proteomes" id="UP001153678">
    <property type="component" value="Unassembled WGS sequence"/>
</dbReference>
<dbReference type="PANTHER" id="PTHR34825">
    <property type="entry name" value="CONSERVED PROTEIN, WITH A WEAK D-GALACTARATE DEHYDRATASE/ALTRONATE HYDROLASE DOMAIN"/>
    <property type="match status" value="1"/>
</dbReference>
<dbReference type="OrthoDB" id="2143434at2759"/>
<gene>
    <name evidence="2" type="ORF">FWILDA_LOCUS11087</name>
</gene>
<dbReference type="PANTHER" id="PTHR34825:SF1">
    <property type="entry name" value="AAA-ATPASE-LIKE DOMAIN-CONTAINING PROTEIN"/>
    <property type="match status" value="1"/>
</dbReference>
<accession>A0A9W4SWT0</accession>
<proteinExistence type="predicted"/>
<evidence type="ECO:0000313" key="2">
    <source>
        <dbReference type="EMBL" id="CAI2183456.1"/>
    </source>
</evidence>
<comment type="caution">
    <text evidence="2">The sequence shown here is derived from an EMBL/GenBank/DDBJ whole genome shotgun (WGS) entry which is preliminary data.</text>
</comment>
<keyword evidence="3" id="KW-1185">Reference proteome</keyword>
<dbReference type="Pfam" id="PF09820">
    <property type="entry name" value="AAA-ATPase_like"/>
    <property type="match status" value="1"/>
</dbReference>
<dbReference type="EMBL" id="CAMKVN010003030">
    <property type="protein sequence ID" value="CAI2183456.1"/>
    <property type="molecule type" value="Genomic_DNA"/>
</dbReference>
<protein>
    <submittedName>
        <fullName evidence="2">10270_t:CDS:1</fullName>
    </submittedName>
</protein>
<evidence type="ECO:0000313" key="3">
    <source>
        <dbReference type="Proteomes" id="UP001153678"/>
    </source>
</evidence>
<dbReference type="InterPro" id="IPR018631">
    <property type="entry name" value="AAA-ATPase-like_dom"/>
</dbReference>
<sequence>MSLFFVVLAHPLPYPSQIIIAEEYIINEKKRIFSTCVALRTWKVEDLYEDSEKWELLKKLAKAYTETDIKNFGGKKLLSTSKFSVNFRDVPNTCIHITVQPPVTDDKPPTKRPRLINVLHGEQVLGISQMSWHEKSEAIQKALKEPPKIIDNGSYTLGESDFIKFITSGTFVDISLFIMEFMIYGQRANLITRPRQFGKTTNLSMLHTFLSSRPQDRDERFLLFTKLKVSRFDWFMKLNFGNWPDLINNSWQLMHSSLMRRISDLYTEHRYILDDKVLAKNDEKFFKKILAGTTSENYLCSTLSCLARFLHTYFQMKSIILIDEYDWPLENAGGFYDYF</sequence>
<evidence type="ECO:0000259" key="1">
    <source>
        <dbReference type="Pfam" id="PF09820"/>
    </source>
</evidence>
<reference evidence="2" key="1">
    <citation type="submission" date="2022-08" db="EMBL/GenBank/DDBJ databases">
        <authorList>
            <person name="Kallberg Y."/>
            <person name="Tangrot J."/>
            <person name="Rosling A."/>
        </authorList>
    </citation>
    <scope>NUCLEOTIDE SEQUENCE</scope>
    <source>
        <strain evidence="2">Wild A</strain>
    </source>
</reference>
<feature type="domain" description="AAA-ATPase-like" evidence="1">
    <location>
        <begin position="158"/>
        <end position="331"/>
    </location>
</feature>
<name>A0A9W4SWT0_9GLOM</name>
<organism evidence="2 3">
    <name type="scientific">Funneliformis geosporum</name>
    <dbReference type="NCBI Taxonomy" id="1117311"/>
    <lineage>
        <taxon>Eukaryota</taxon>
        <taxon>Fungi</taxon>
        <taxon>Fungi incertae sedis</taxon>
        <taxon>Mucoromycota</taxon>
        <taxon>Glomeromycotina</taxon>
        <taxon>Glomeromycetes</taxon>
        <taxon>Glomerales</taxon>
        <taxon>Glomeraceae</taxon>
        <taxon>Funneliformis</taxon>
    </lineage>
</organism>